<dbReference type="InterPro" id="IPR018060">
    <property type="entry name" value="HTH_AraC"/>
</dbReference>
<evidence type="ECO:0000259" key="5">
    <source>
        <dbReference type="PROSITE" id="PS01124"/>
    </source>
</evidence>
<evidence type="ECO:0000256" key="3">
    <source>
        <dbReference type="ARBA" id="ARBA00023163"/>
    </source>
</evidence>
<dbReference type="PANTHER" id="PTHR46796:SF12">
    <property type="entry name" value="HTH-TYPE DNA-BINDING TRANSCRIPTIONAL ACTIVATOR EUTR"/>
    <property type="match status" value="1"/>
</dbReference>
<dbReference type="Pfam" id="PF14525">
    <property type="entry name" value="AraC_binding_2"/>
    <property type="match status" value="1"/>
</dbReference>
<dbReference type="Gene3D" id="1.10.10.60">
    <property type="entry name" value="Homeodomain-like"/>
    <property type="match status" value="1"/>
</dbReference>
<sequence length="590" mass="63207">MRSWWLMVSRSRSRSSDCRRCAARSPLTSWTSTTAPDRSPSGPISGDALQRRCRRLPVADRAAMRASRTTSPRRARTSGTSSVGKGVEPSGVNSRKRVLISSSGIGSKGSSNSSCMPGLRRAIRPTASLAATSSPACANRVDVFNCSSSETAICSSEDWDLLRVAAAAPCDLSGGRHTAPRLNTDPSTRGQRPLVGVLRIPATGRRSVATDGPASGGHGRVSNLQLERATSATTHDPLDAVLREIAGRTTMSTIGPMNRGTCGVDDQAGLPPYTRRTTGDRDEAERVIADLYLPNRLDLSEDSTPLGMEVTGLRLGALTAGRLTYGRSVLLCTEDAENFHVNVPLRGRAASSNGSGEPVSTSPGEGLVFSPGAPAEISWSEDCEQLCLMVPPARLEAELERMLGRSLRGRLVFDFAADLPSPVGQRLRTVLNLLVEELEQPTDVSRNPLVARHVEGLVLDSLLLSQPHNHSDAATRPGPPAHRSAIRRAVALMEENPAEPWTTVRLAAEVHLSPRALQAGFSRDLATPPMAYLREVRLRRAHEALSAADRDATTVRAVATGLGMWHPSRFAAAYRAAFGETPSDTLNRPR</sequence>
<dbReference type="InterPro" id="IPR035418">
    <property type="entry name" value="AraC-bd_2"/>
</dbReference>
<feature type="compositionally biased region" description="Polar residues" evidence="4">
    <location>
        <begin position="350"/>
        <end position="363"/>
    </location>
</feature>
<dbReference type="PROSITE" id="PS01124">
    <property type="entry name" value="HTH_ARAC_FAMILY_2"/>
    <property type="match status" value="1"/>
</dbReference>
<keyword evidence="2" id="KW-0238">DNA-binding</keyword>
<dbReference type="Proteomes" id="UP000473525">
    <property type="component" value="Unassembled WGS sequence"/>
</dbReference>
<reference evidence="6 7" key="1">
    <citation type="submission" date="2019-12" db="EMBL/GenBank/DDBJ databases">
        <authorList>
            <person name="Huq M.A."/>
        </authorList>
    </citation>
    <scope>NUCLEOTIDE SEQUENCE [LARGE SCALE GENOMIC DNA]</scope>
    <source>
        <strain evidence="6 7">MAH-18</strain>
    </source>
</reference>
<dbReference type="PANTHER" id="PTHR46796">
    <property type="entry name" value="HTH-TYPE TRANSCRIPTIONAL ACTIVATOR RHAS-RELATED"/>
    <property type="match status" value="1"/>
</dbReference>
<dbReference type="GO" id="GO:0043565">
    <property type="term" value="F:sequence-specific DNA binding"/>
    <property type="evidence" value="ECO:0007669"/>
    <property type="project" value="InterPro"/>
</dbReference>
<feature type="region of interest" description="Disordered" evidence="4">
    <location>
        <begin position="256"/>
        <end position="279"/>
    </location>
</feature>
<feature type="compositionally biased region" description="Low complexity" evidence="4">
    <location>
        <begin position="59"/>
        <end position="70"/>
    </location>
</feature>
<name>A0A6L6XXT0_9ACTN</name>
<dbReference type="GO" id="GO:0003700">
    <property type="term" value="F:DNA-binding transcription factor activity"/>
    <property type="evidence" value="ECO:0007669"/>
    <property type="project" value="InterPro"/>
</dbReference>
<evidence type="ECO:0000256" key="2">
    <source>
        <dbReference type="ARBA" id="ARBA00023125"/>
    </source>
</evidence>
<dbReference type="InterPro" id="IPR009057">
    <property type="entry name" value="Homeodomain-like_sf"/>
</dbReference>
<keyword evidence="3" id="KW-0804">Transcription</keyword>
<dbReference type="PROSITE" id="PS00041">
    <property type="entry name" value="HTH_ARAC_FAMILY_1"/>
    <property type="match status" value="1"/>
</dbReference>
<evidence type="ECO:0000313" key="7">
    <source>
        <dbReference type="Proteomes" id="UP000473525"/>
    </source>
</evidence>
<keyword evidence="1" id="KW-0805">Transcription regulation</keyword>
<keyword evidence="7" id="KW-1185">Reference proteome</keyword>
<feature type="compositionally biased region" description="Polar residues" evidence="4">
    <location>
        <begin position="26"/>
        <end position="36"/>
    </location>
</feature>
<dbReference type="Pfam" id="PF12833">
    <property type="entry name" value="HTH_18"/>
    <property type="match status" value="1"/>
</dbReference>
<protein>
    <submittedName>
        <fullName evidence="6">Helix-turn-helix domain-containing protein</fullName>
    </submittedName>
</protein>
<proteinExistence type="predicted"/>
<dbReference type="AlphaFoldDB" id="A0A6L6XXT0"/>
<feature type="region of interest" description="Disordered" evidence="4">
    <location>
        <begin position="25"/>
        <end position="117"/>
    </location>
</feature>
<gene>
    <name evidence="6" type="ORF">GON03_23100</name>
</gene>
<feature type="domain" description="HTH araC/xylS-type" evidence="5">
    <location>
        <begin position="487"/>
        <end position="588"/>
    </location>
</feature>
<dbReference type="SMART" id="SM00342">
    <property type="entry name" value="HTH_ARAC"/>
    <property type="match status" value="1"/>
</dbReference>
<feature type="compositionally biased region" description="Low complexity" evidence="4">
    <location>
        <begin position="101"/>
        <end position="114"/>
    </location>
</feature>
<accession>A0A6L6XXT0</accession>
<dbReference type="InterPro" id="IPR018062">
    <property type="entry name" value="HTH_AraC-typ_CS"/>
</dbReference>
<organism evidence="6 7">
    <name type="scientific">Nocardioides agri</name>
    <dbReference type="NCBI Taxonomy" id="2682843"/>
    <lineage>
        <taxon>Bacteria</taxon>
        <taxon>Bacillati</taxon>
        <taxon>Actinomycetota</taxon>
        <taxon>Actinomycetes</taxon>
        <taxon>Propionibacteriales</taxon>
        <taxon>Nocardioidaceae</taxon>
        <taxon>Nocardioides</taxon>
    </lineage>
</organism>
<feature type="region of interest" description="Disordered" evidence="4">
    <location>
        <begin position="348"/>
        <end position="367"/>
    </location>
</feature>
<evidence type="ECO:0000313" key="6">
    <source>
        <dbReference type="EMBL" id="MVQ52080.1"/>
    </source>
</evidence>
<evidence type="ECO:0000256" key="4">
    <source>
        <dbReference type="SAM" id="MobiDB-lite"/>
    </source>
</evidence>
<dbReference type="SUPFAM" id="SSF46689">
    <property type="entry name" value="Homeodomain-like"/>
    <property type="match status" value="1"/>
</dbReference>
<evidence type="ECO:0000256" key="1">
    <source>
        <dbReference type="ARBA" id="ARBA00023015"/>
    </source>
</evidence>
<dbReference type="EMBL" id="WSEK01000005">
    <property type="protein sequence ID" value="MVQ52080.1"/>
    <property type="molecule type" value="Genomic_DNA"/>
</dbReference>
<dbReference type="InterPro" id="IPR050204">
    <property type="entry name" value="AraC_XylS_family_regulators"/>
</dbReference>
<comment type="caution">
    <text evidence="6">The sequence shown here is derived from an EMBL/GenBank/DDBJ whole genome shotgun (WGS) entry which is preliminary data.</text>
</comment>